<feature type="domain" description="Dendritic cell-specific transmembrane protein-like" evidence="7">
    <location>
        <begin position="401"/>
        <end position="591"/>
    </location>
</feature>
<evidence type="ECO:0000313" key="8">
    <source>
        <dbReference type="EMBL" id="CAJ1061251.1"/>
    </source>
</evidence>
<protein>
    <submittedName>
        <fullName evidence="8">E3 ubiquitin-protein ligase DCST1 isoform X1</fullName>
    </submittedName>
</protein>
<gene>
    <name evidence="8" type="ORF">XNOV1_A015316</name>
</gene>
<dbReference type="AlphaFoldDB" id="A0AAV1FIM8"/>
<keyword evidence="9" id="KW-1185">Reference proteome</keyword>
<proteinExistence type="predicted"/>
<feature type="transmembrane region" description="Helical" evidence="6">
    <location>
        <begin position="125"/>
        <end position="142"/>
    </location>
</feature>
<dbReference type="EMBL" id="OY660871">
    <property type="protein sequence ID" value="CAJ1061251.1"/>
    <property type="molecule type" value="Genomic_DNA"/>
</dbReference>
<sequence length="647" mass="73211">MRTYLGSPANPHLGIPAPPHLGSPAPPHSTVERITLAHCPPVLHRFLFSQSEEFPVSHLVVRALCGAVSGAALFTGFSHSLPLTFDLWLVAAIFFIAVCAVGGALSSSCRCAAILMFPSMLGSRGRAYLMLLILTVLCRGPVSNIRRNLETAALSVSCNLDLQVHHSRILWRDAIRPFVLITQDLMDDEEKFQSEALIVSRKFQNIRDEVVLQYGYDRFKNPTAATAMGNSTQQQFSAKTMMQCDSVVDEGVQRCADWFSLRWAKCMEAIPVPVVNHVLCVSMKFHFLCGVLRVMTPWCREQIPVEENFGQLFDQLNSSVHLLSKEFSTQLLLQEQQEQEVLSGPVLDEEFTKAVRGNLQNLNRMMEQLLEVLQLLLSFSFITIITQAFSYLRQYRRDVCFDNFYITTYFRQIDTRRMRAGKRHLLPLNQSEKKKLVDPWSPRLHPEELRQMTSGVFQVFSVALLSLVLLSIDFSLHHVLDIISRHTFIQLNLTSHHQVDIRVGGDSMMARLLRKTVSAFNSSSVLDIRADNQVCVSSPSSLPAGVYISCVFCVLLVALFSCLQVYTNRLRRAIAAFFHPKREKSRTLFLYNLQLQRRISCPDRKRIITSGQSSRTVLDRLCSLGRGLCGGPEQEESDREETHQDPC</sequence>
<keyword evidence="4 6" id="KW-0472">Membrane</keyword>
<evidence type="ECO:0000256" key="3">
    <source>
        <dbReference type="ARBA" id="ARBA00022989"/>
    </source>
</evidence>
<feature type="transmembrane region" description="Helical" evidence="6">
    <location>
        <begin position="87"/>
        <end position="105"/>
    </location>
</feature>
<feature type="region of interest" description="Disordered" evidence="5">
    <location>
        <begin position="1"/>
        <end position="28"/>
    </location>
</feature>
<evidence type="ECO:0000256" key="2">
    <source>
        <dbReference type="ARBA" id="ARBA00022692"/>
    </source>
</evidence>
<keyword evidence="3 6" id="KW-1133">Transmembrane helix</keyword>
<evidence type="ECO:0000256" key="4">
    <source>
        <dbReference type="ARBA" id="ARBA00023136"/>
    </source>
</evidence>
<dbReference type="InterPro" id="IPR012858">
    <property type="entry name" value="DC_STAMP-like"/>
</dbReference>
<feature type="transmembrane region" description="Helical" evidence="6">
    <location>
        <begin position="372"/>
        <end position="392"/>
    </location>
</feature>
<evidence type="ECO:0000259" key="7">
    <source>
        <dbReference type="Pfam" id="PF07782"/>
    </source>
</evidence>
<dbReference type="PANTHER" id="PTHR21041">
    <property type="entry name" value="DENDRITIC CELL-SPECIFIC TRANSMEMBRANE PROTEIN"/>
    <property type="match status" value="1"/>
</dbReference>
<feature type="transmembrane region" description="Helical" evidence="6">
    <location>
        <begin position="59"/>
        <end position="81"/>
    </location>
</feature>
<feature type="compositionally biased region" description="Pro residues" evidence="5">
    <location>
        <begin position="16"/>
        <end position="27"/>
    </location>
</feature>
<comment type="subcellular location">
    <subcellularLocation>
        <location evidence="1">Membrane</location>
        <topology evidence="1">Multi-pass membrane protein</topology>
    </subcellularLocation>
</comment>
<name>A0AAV1FIM8_XYRNO</name>
<dbReference type="Proteomes" id="UP001178508">
    <property type="component" value="Chromosome 8"/>
</dbReference>
<dbReference type="Pfam" id="PF07782">
    <property type="entry name" value="DC_STAMP"/>
    <property type="match status" value="1"/>
</dbReference>
<accession>A0AAV1FIM8</accession>
<keyword evidence="2 6" id="KW-0812">Transmembrane</keyword>
<evidence type="ECO:0000256" key="5">
    <source>
        <dbReference type="SAM" id="MobiDB-lite"/>
    </source>
</evidence>
<dbReference type="InterPro" id="IPR051856">
    <property type="entry name" value="CSR-E3_Ligase_Protein"/>
</dbReference>
<dbReference type="GO" id="GO:0016020">
    <property type="term" value="C:membrane"/>
    <property type="evidence" value="ECO:0007669"/>
    <property type="project" value="UniProtKB-SubCell"/>
</dbReference>
<feature type="transmembrane region" description="Helical" evidence="6">
    <location>
        <begin position="452"/>
        <end position="472"/>
    </location>
</feature>
<feature type="transmembrane region" description="Helical" evidence="6">
    <location>
        <begin position="546"/>
        <end position="566"/>
    </location>
</feature>
<evidence type="ECO:0000256" key="1">
    <source>
        <dbReference type="ARBA" id="ARBA00004141"/>
    </source>
</evidence>
<dbReference type="PANTHER" id="PTHR21041:SF17">
    <property type="entry name" value="E3 UBIQUITIN-PROTEIN LIGASE DCST1"/>
    <property type="match status" value="1"/>
</dbReference>
<organism evidence="8 9">
    <name type="scientific">Xyrichtys novacula</name>
    <name type="common">Pearly razorfish</name>
    <name type="synonym">Hemipteronotus novacula</name>
    <dbReference type="NCBI Taxonomy" id="13765"/>
    <lineage>
        <taxon>Eukaryota</taxon>
        <taxon>Metazoa</taxon>
        <taxon>Chordata</taxon>
        <taxon>Craniata</taxon>
        <taxon>Vertebrata</taxon>
        <taxon>Euteleostomi</taxon>
        <taxon>Actinopterygii</taxon>
        <taxon>Neopterygii</taxon>
        <taxon>Teleostei</taxon>
        <taxon>Neoteleostei</taxon>
        <taxon>Acanthomorphata</taxon>
        <taxon>Eupercaria</taxon>
        <taxon>Labriformes</taxon>
        <taxon>Labridae</taxon>
        <taxon>Xyrichtys</taxon>
    </lineage>
</organism>
<evidence type="ECO:0000313" key="9">
    <source>
        <dbReference type="Proteomes" id="UP001178508"/>
    </source>
</evidence>
<evidence type="ECO:0000256" key="6">
    <source>
        <dbReference type="SAM" id="Phobius"/>
    </source>
</evidence>
<reference evidence="8" key="1">
    <citation type="submission" date="2023-08" db="EMBL/GenBank/DDBJ databases">
        <authorList>
            <person name="Alioto T."/>
            <person name="Alioto T."/>
            <person name="Gomez Garrido J."/>
        </authorList>
    </citation>
    <scope>NUCLEOTIDE SEQUENCE</scope>
</reference>